<reference evidence="1 2" key="1">
    <citation type="submission" date="2021-06" db="EMBL/GenBank/DDBJ databases">
        <title>Caerostris darwini draft genome.</title>
        <authorList>
            <person name="Kono N."/>
            <person name="Arakawa K."/>
        </authorList>
    </citation>
    <scope>NUCLEOTIDE SEQUENCE [LARGE SCALE GENOMIC DNA]</scope>
</reference>
<dbReference type="AlphaFoldDB" id="A0AAV4X3P2"/>
<protein>
    <submittedName>
        <fullName evidence="1">Uncharacterized protein</fullName>
    </submittedName>
</protein>
<organism evidence="1 2">
    <name type="scientific">Caerostris darwini</name>
    <dbReference type="NCBI Taxonomy" id="1538125"/>
    <lineage>
        <taxon>Eukaryota</taxon>
        <taxon>Metazoa</taxon>
        <taxon>Ecdysozoa</taxon>
        <taxon>Arthropoda</taxon>
        <taxon>Chelicerata</taxon>
        <taxon>Arachnida</taxon>
        <taxon>Araneae</taxon>
        <taxon>Araneomorphae</taxon>
        <taxon>Entelegynae</taxon>
        <taxon>Araneoidea</taxon>
        <taxon>Araneidae</taxon>
        <taxon>Caerostris</taxon>
    </lineage>
</organism>
<dbReference type="EMBL" id="BPLQ01015526">
    <property type="protein sequence ID" value="GIY88790.1"/>
    <property type="molecule type" value="Genomic_DNA"/>
</dbReference>
<accession>A0AAV4X3P2</accession>
<keyword evidence="2" id="KW-1185">Reference proteome</keyword>
<name>A0AAV4X3P2_9ARAC</name>
<evidence type="ECO:0000313" key="2">
    <source>
        <dbReference type="Proteomes" id="UP001054837"/>
    </source>
</evidence>
<evidence type="ECO:0000313" key="1">
    <source>
        <dbReference type="EMBL" id="GIY88790.1"/>
    </source>
</evidence>
<gene>
    <name evidence="1" type="ORF">CDAR_438721</name>
</gene>
<sequence>MISGKWCRFDLIIHVPKTRMSVEGSIQGGYVCCAVTVFTDVRIVMERQTCLIFKFSSIYDRPTLSKSPARSLLPIRISLCPRNKFLPDKASLKNEPTTIFLQPSETIRLRCTVS</sequence>
<dbReference type="Proteomes" id="UP001054837">
    <property type="component" value="Unassembled WGS sequence"/>
</dbReference>
<proteinExistence type="predicted"/>
<comment type="caution">
    <text evidence="1">The sequence shown here is derived from an EMBL/GenBank/DDBJ whole genome shotgun (WGS) entry which is preliminary data.</text>
</comment>